<evidence type="ECO:0000313" key="2">
    <source>
        <dbReference type="EMBL" id="OGC51628.1"/>
    </source>
</evidence>
<dbReference type="EMBL" id="MEVH01000016">
    <property type="protein sequence ID" value="OGC51628.1"/>
    <property type="molecule type" value="Genomic_DNA"/>
</dbReference>
<protein>
    <recommendedName>
        <fullName evidence="4">DUF5673 domain-containing protein</fullName>
    </recommendedName>
</protein>
<keyword evidence="1" id="KW-0812">Transmembrane</keyword>
<organism evidence="2 3">
    <name type="scientific">candidate division WWE3 bacterium RIFCSPLOWO2_01_FULL_39_13</name>
    <dbReference type="NCBI Taxonomy" id="1802624"/>
    <lineage>
        <taxon>Bacteria</taxon>
        <taxon>Katanobacteria</taxon>
    </lineage>
</organism>
<evidence type="ECO:0000313" key="3">
    <source>
        <dbReference type="Proteomes" id="UP000178771"/>
    </source>
</evidence>
<keyword evidence="1" id="KW-1133">Transmembrane helix</keyword>
<proteinExistence type="predicted"/>
<feature type="transmembrane region" description="Helical" evidence="1">
    <location>
        <begin position="51"/>
        <end position="84"/>
    </location>
</feature>
<dbReference type="AlphaFoldDB" id="A0A1F4V386"/>
<reference evidence="2 3" key="1">
    <citation type="journal article" date="2016" name="Nat. Commun.">
        <title>Thousands of microbial genomes shed light on interconnected biogeochemical processes in an aquifer system.</title>
        <authorList>
            <person name="Anantharaman K."/>
            <person name="Brown C.T."/>
            <person name="Hug L.A."/>
            <person name="Sharon I."/>
            <person name="Castelle C.J."/>
            <person name="Probst A.J."/>
            <person name="Thomas B.C."/>
            <person name="Singh A."/>
            <person name="Wilkins M.J."/>
            <person name="Karaoz U."/>
            <person name="Brodie E.L."/>
            <person name="Williams K.H."/>
            <person name="Hubbard S.S."/>
            <person name="Banfield J.F."/>
        </authorList>
    </citation>
    <scope>NUCLEOTIDE SEQUENCE [LARGE SCALE GENOMIC DNA]</scope>
</reference>
<evidence type="ECO:0000256" key="1">
    <source>
        <dbReference type="SAM" id="Phobius"/>
    </source>
</evidence>
<dbReference type="STRING" id="1802624.A2982_01980"/>
<sequence length="185" mass="21033">MLGIKLPDMVSPSAPNAPIHEGIIRLSKVLLEWDSPERLFKKRSREFYRKVAVIIIFFALLLLIIKEFLLIGVLGVVFFVVYVFHTVPPRIVHHQITTNGINFASEHIYPWSELRGFFIDEKDGVKILNVDTKAPLPGRISMLLDKSIDYKKAEAIVNEYLSIVENPEISMAEKLMSGISSRISI</sequence>
<keyword evidence="1" id="KW-0472">Membrane</keyword>
<accession>A0A1F4V386</accession>
<name>A0A1F4V386_UNCKA</name>
<gene>
    <name evidence="2" type="ORF">A2982_01980</name>
</gene>
<dbReference type="Proteomes" id="UP000178771">
    <property type="component" value="Unassembled WGS sequence"/>
</dbReference>
<evidence type="ECO:0008006" key="4">
    <source>
        <dbReference type="Google" id="ProtNLM"/>
    </source>
</evidence>
<comment type="caution">
    <text evidence="2">The sequence shown here is derived from an EMBL/GenBank/DDBJ whole genome shotgun (WGS) entry which is preliminary data.</text>
</comment>